<accession>A0A6N2K1F0</accession>
<keyword evidence="7 11" id="KW-1133">Transmembrane helix</keyword>
<name>A0A6N2K1F0_SALVM</name>
<protein>
    <recommendedName>
        <fullName evidence="16">Gamma-tubulin complex component</fullName>
    </recommendedName>
</protein>
<evidence type="ECO:0000259" key="12">
    <source>
        <dbReference type="Pfam" id="PF00999"/>
    </source>
</evidence>
<dbReference type="GO" id="GO:0015297">
    <property type="term" value="F:antiporter activity"/>
    <property type="evidence" value="ECO:0007669"/>
    <property type="project" value="InterPro"/>
</dbReference>
<dbReference type="GO" id="GO:0000930">
    <property type="term" value="C:gamma-tubulin complex"/>
    <property type="evidence" value="ECO:0007669"/>
    <property type="project" value="TreeGrafter"/>
</dbReference>
<dbReference type="InterPro" id="IPR006153">
    <property type="entry name" value="Cation/H_exchanger_TM"/>
</dbReference>
<dbReference type="InterPro" id="IPR007259">
    <property type="entry name" value="GCP"/>
</dbReference>
<feature type="region of interest" description="Disordered" evidence="10">
    <location>
        <begin position="313"/>
        <end position="339"/>
    </location>
</feature>
<evidence type="ECO:0000256" key="7">
    <source>
        <dbReference type="ARBA" id="ARBA00022989"/>
    </source>
</evidence>
<reference evidence="15" key="1">
    <citation type="submission" date="2019-03" db="EMBL/GenBank/DDBJ databases">
        <authorList>
            <person name="Mank J."/>
            <person name="Almeida P."/>
        </authorList>
    </citation>
    <scope>NUCLEOTIDE SEQUENCE</scope>
    <source>
        <strain evidence="15">78183</strain>
    </source>
</reference>
<evidence type="ECO:0000256" key="10">
    <source>
        <dbReference type="SAM" id="MobiDB-lite"/>
    </source>
</evidence>
<dbReference type="PANTHER" id="PTHR19302:SF33">
    <property type="entry name" value="GAMMA-TUBULIN COMPLEX COMPONENT 5"/>
    <property type="match status" value="1"/>
</dbReference>
<organism evidence="15">
    <name type="scientific">Salix viminalis</name>
    <name type="common">Common osier</name>
    <name type="synonym">Basket willow</name>
    <dbReference type="NCBI Taxonomy" id="40686"/>
    <lineage>
        <taxon>Eukaryota</taxon>
        <taxon>Viridiplantae</taxon>
        <taxon>Streptophyta</taxon>
        <taxon>Embryophyta</taxon>
        <taxon>Tracheophyta</taxon>
        <taxon>Spermatophyta</taxon>
        <taxon>Magnoliopsida</taxon>
        <taxon>eudicotyledons</taxon>
        <taxon>Gunneridae</taxon>
        <taxon>Pentapetalae</taxon>
        <taxon>rosids</taxon>
        <taxon>fabids</taxon>
        <taxon>Malpighiales</taxon>
        <taxon>Salicaceae</taxon>
        <taxon>Saliceae</taxon>
        <taxon>Salix</taxon>
    </lineage>
</organism>
<evidence type="ECO:0000256" key="3">
    <source>
        <dbReference type="ARBA" id="ARBA00010337"/>
    </source>
</evidence>
<evidence type="ECO:0008006" key="16">
    <source>
        <dbReference type="Google" id="ProtNLM"/>
    </source>
</evidence>
<evidence type="ECO:0000259" key="14">
    <source>
        <dbReference type="Pfam" id="PF17681"/>
    </source>
</evidence>
<feature type="domain" description="Gamma tubulin complex component C-terminal" evidence="13">
    <location>
        <begin position="629"/>
        <end position="742"/>
    </location>
</feature>
<evidence type="ECO:0000256" key="4">
    <source>
        <dbReference type="ARBA" id="ARBA00022490"/>
    </source>
</evidence>
<feature type="transmembrane region" description="Helical" evidence="11">
    <location>
        <begin position="806"/>
        <end position="827"/>
    </location>
</feature>
<dbReference type="GO" id="GO:0016020">
    <property type="term" value="C:membrane"/>
    <property type="evidence" value="ECO:0007669"/>
    <property type="project" value="UniProtKB-SubCell"/>
</dbReference>
<feature type="domain" description="Gamma tubulin complex component protein N-terminal" evidence="14">
    <location>
        <begin position="39"/>
        <end position="376"/>
    </location>
</feature>
<evidence type="ECO:0000256" key="1">
    <source>
        <dbReference type="ARBA" id="ARBA00004141"/>
    </source>
</evidence>
<dbReference type="InterPro" id="IPR042241">
    <property type="entry name" value="GCP_C_sf"/>
</dbReference>
<dbReference type="GO" id="GO:0051011">
    <property type="term" value="F:microtubule minus-end binding"/>
    <property type="evidence" value="ECO:0007669"/>
    <property type="project" value="TreeGrafter"/>
</dbReference>
<feature type="compositionally biased region" description="Polar residues" evidence="10">
    <location>
        <begin position="313"/>
        <end position="325"/>
    </location>
</feature>
<evidence type="ECO:0000256" key="9">
    <source>
        <dbReference type="ARBA" id="ARBA00023212"/>
    </source>
</evidence>
<keyword evidence="4" id="KW-0963">Cytoplasm</keyword>
<dbReference type="GO" id="GO:0043015">
    <property type="term" value="F:gamma-tubulin binding"/>
    <property type="evidence" value="ECO:0007669"/>
    <property type="project" value="InterPro"/>
</dbReference>
<dbReference type="GO" id="GO:0007020">
    <property type="term" value="P:microtubule nucleation"/>
    <property type="evidence" value="ECO:0007669"/>
    <property type="project" value="InterPro"/>
</dbReference>
<feature type="compositionally biased region" description="Basic and acidic residues" evidence="10">
    <location>
        <begin position="327"/>
        <end position="339"/>
    </location>
</feature>
<feature type="transmembrane region" description="Helical" evidence="11">
    <location>
        <begin position="960"/>
        <end position="982"/>
    </location>
</feature>
<evidence type="ECO:0000313" key="15">
    <source>
        <dbReference type="EMBL" id="VFU21704.1"/>
    </source>
</evidence>
<dbReference type="GO" id="GO:0031122">
    <property type="term" value="P:cytoplasmic microtubule organization"/>
    <property type="evidence" value="ECO:0007669"/>
    <property type="project" value="TreeGrafter"/>
</dbReference>
<keyword evidence="9" id="KW-0206">Cytoskeleton</keyword>
<dbReference type="InterPro" id="IPR041470">
    <property type="entry name" value="GCP_N"/>
</dbReference>
<comment type="similarity">
    <text evidence="3">Belongs to the TUBGCP family.</text>
</comment>
<feature type="transmembrane region" description="Helical" evidence="11">
    <location>
        <begin position="1170"/>
        <end position="1195"/>
    </location>
</feature>
<feature type="domain" description="Cation/H+ exchanger transmembrane" evidence="12">
    <location>
        <begin position="1011"/>
        <end position="1077"/>
    </location>
</feature>
<comment type="subcellular location">
    <subcellularLocation>
        <location evidence="2">Cytoplasm</location>
        <location evidence="2">Cytoskeleton</location>
    </subcellularLocation>
    <subcellularLocation>
        <location evidence="1">Membrane</location>
        <topology evidence="1">Multi-pass membrane protein</topology>
    </subcellularLocation>
</comment>
<dbReference type="PANTHER" id="PTHR19302">
    <property type="entry name" value="GAMMA TUBULIN COMPLEX PROTEIN"/>
    <property type="match status" value="1"/>
</dbReference>
<dbReference type="Gene3D" id="6.10.140.1330">
    <property type="match status" value="2"/>
</dbReference>
<dbReference type="GO" id="GO:0051321">
    <property type="term" value="P:meiotic cell cycle"/>
    <property type="evidence" value="ECO:0007669"/>
    <property type="project" value="TreeGrafter"/>
</dbReference>
<dbReference type="GO" id="GO:0000922">
    <property type="term" value="C:spindle pole"/>
    <property type="evidence" value="ECO:0007669"/>
    <property type="project" value="InterPro"/>
</dbReference>
<keyword evidence="5 11" id="KW-0812">Transmembrane</keyword>
<gene>
    <name evidence="15" type="ORF">SVIM_LOCUS16138</name>
</gene>
<proteinExistence type="inferred from homology"/>
<dbReference type="Pfam" id="PF04130">
    <property type="entry name" value="GCP_C_terminal"/>
    <property type="match status" value="2"/>
</dbReference>
<feature type="transmembrane region" description="Helical" evidence="11">
    <location>
        <begin position="1016"/>
        <end position="1040"/>
    </location>
</feature>
<dbReference type="GO" id="GO:0051225">
    <property type="term" value="P:spindle assembly"/>
    <property type="evidence" value="ECO:0007669"/>
    <property type="project" value="TreeGrafter"/>
</dbReference>
<dbReference type="InterPro" id="IPR040457">
    <property type="entry name" value="GCP_C"/>
</dbReference>
<dbReference type="GO" id="GO:0005874">
    <property type="term" value="C:microtubule"/>
    <property type="evidence" value="ECO:0007669"/>
    <property type="project" value="UniProtKB-KW"/>
</dbReference>
<feature type="transmembrane region" description="Helical" evidence="11">
    <location>
        <begin position="1302"/>
        <end position="1320"/>
    </location>
</feature>
<sequence length="1400" mass="155899">MFAKQTQREETFRNLGEGIHYATPIIPLTRKTSEVDLVRGVVQMMQGLSSSLFYWDQSGQCFCVANVGIYVTHLSHPTLHNLLSRFTYAATCLQLVHLRLSLPHSYDALPTLRAFASVASHCLLRMRDVALKEEMKMCHSNKQDFGNEFTPTLLGLSSSLSRKWVRYVILFIPCLLLASMRLFHLLMNFFDISLCSAAEYLFQIVHGAIPQVCFDPNSSVAPAEIAVHILDYLYMKLDQVEEYLMLLNMFVGSIVPYIEGLDSWLFEGTLDDPFEEMFFYANRAISVDKSEFWEKSYQLRRLQCRKLDIEHSAPNSSMPLSNNKTGMGEKDSSPFSEFKKGKEPSIKELLVCPLFIKEISKSIVSAGKSLQLIRHVPMSFSMMFGKRRHSDINVFGGSSDDSGLSICRQTFAGLTLSEIFCVSVAGLIGHGDHIFRYFLQNEQSKSTSATPLVSAIIRKEENKDCGGLHKVLIHTLLQRKVIDLECAHNFGIDFSDLEEERMKFGVVGEFPLQGTFIPENPAITACQSLLDKNRDSWKMLNLSKKFHLPPLNDEVLRQAIFGGENGPISVVKGTDYAFGFQFDASDYDDSQSDTKLLEVLFPFPTVLPSFQVDYIGGLILSKLMNEWRLMDELAVLRAIYLLGSGDLLQHFLTVIFGKLDKGETWDDDFELNTILQESIRNSADGTLLSAPDSLVVSITKNHGFDSDELPNTPTLSSTPRKSRLHNFGIDGLDSLKFTYKVMGFLLKVKRAKFALDKARRVEAMQQQIATSITGMTAAGSLDEVIEVHEAYLLSIQRQCFVVPDKLVFNLSLFLFEFAFYSHAWIFFQWALIASRINSILGLALDFYSTQQTLSSSGAASAMKARCEMEVERIEKQFDDCIAFLLRVLSLKLNVGNFPHLADLVTRINYNYFYMSDNGNLMTATGSEIVTSRLGKTFGISPAGGGGGGDSQSPPGKEQQAAGVGILLQIMMLVLSFVLGHVLRRHRFYYLPEASASLLIDGHSRICSLQKPFFSNFGAIVTFAILGTFISSVVTGVLVYLGGLVYLTYRLPFVECLMFGALISATDPVTVLSIFQVEVDFSLDSNTLVVLYGIEYWVIQKSHATLNYCDGTANSEMAALYQKQVEYSINSRKVEVISIEEELRQCHELGIDTNLYALVFGESVLNDAVSFYFYGIVVFLLKPVFTGFCCSLLHAVQLVDGNILVQVSRNLCWLIVCRYMLAEGLGLTGIVSILFTGIIFIGVARAANVFSCAYLVNLVRPAPRQIPVKHQKALWYSVGLRGAMAFALALQSVHDLPEGHGQTIFTATTAIVVLTVLLIGGSTGTMLEALQVVGDDHDGSLSESMDGNNGYVAPSYNEDGTSGNRLKMKLKEFHKSTASFTAIDRNYLTPFFTSQNGDDEE</sequence>
<evidence type="ECO:0000256" key="5">
    <source>
        <dbReference type="ARBA" id="ARBA00022692"/>
    </source>
</evidence>
<feature type="domain" description="Gamma tubulin complex component C-terminal" evidence="13">
    <location>
        <begin position="776"/>
        <end position="913"/>
    </location>
</feature>
<keyword evidence="8 11" id="KW-0472">Membrane</keyword>
<dbReference type="GO" id="GO:1902600">
    <property type="term" value="P:proton transmembrane transport"/>
    <property type="evidence" value="ECO:0007669"/>
    <property type="project" value="InterPro"/>
</dbReference>
<feature type="transmembrane region" description="Helical" evidence="11">
    <location>
        <begin position="1226"/>
        <end position="1251"/>
    </location>
</feature>
<evidence type="ECO:0000259" key="13">
    <source>
        <dbReference type="Pfam" id="PF04130"/>
    </source>
</evidence>
<keyword evidence="6" id="KW-0493">Microtubule</keyword>
<feature type="transmembrane region" description="Helical" evidence="11">
    <location>
        <begin position="164"/>
        <end position="187"/>
    </location>
</feature>
<evidence type="ECO:0000256" key="8">
    <source>
        <dbReference type="ARBA" id="ARBA00023136"/>
    </source>
</evidence>
<evidence type="ECO:0000256" key="6">
    <source>
        <dbReference type="ARBA" id="ARBA00022701"/>
    </source>
</evidence>
<evidence type="ECO:0000256" key="2">
    <source>
        <dbReference type="ARBA" id="ARBA00004245"/>
    </source>
</evidence>
<feature type="transmembrane region" description="Helical" evidence="11">
    <location>
        <begin position="1052"/>
        <end position="1074"/>
    </location>
</feature>
<dbReference type="Pfam" id="PF17681">
    <property type="entry name" value="GCP_N_terminal"/>
    <property type="match status" value="1"/>
</dbReference>
<dbReference type="EMBL" id="CAADRP010000014">
    <property type="protein sequence ID" value="VFU21704.1"/>
    <property type="molecule type" value="Genomic_DNA"/>
</dbReference>
<evidence type="ECO:0000256" key="11">
    <source>
        <dbReference type="SAM" id="Phobius"/>
    </source>
</evidence>
<dbReference type="Pfam" id="PF00999">
    <property type="entry name" value="Na_H_Exchanger"/>
    <property type="match status" value="1"/>
</dbReference>
<dbReference type="Gene3D" id="1.20.120.1900">
    <property type="entry name" value="Gamma-tubulin complex, C-terminal domain"/>
    <property type="match status" value="1"/>
</dbReference>
<dbReference type="GO" id="GO:0000278">
    <property type="term" value="P:mitotic cell cycle"/>
    <property type="evidence" value="ECO:0007669"/>
    <property type="project" value="TreeGrafter"/>
</dbReference>